<evidence type="ECO:0000313" key="9">
    <source>
        <dbReference type="EMBL" id="OHA49399.1"/>
    </source>
</evidence>
<dbReference type="Pfam" id="PF13186">
    <property type="entry name" value="SPASM"/>
    <property type="match status" value="1"/>
</dbReference>
<feature type="domain" description="4Fe4S-binding SPASM" evidence="8">
    <location>
        <begin position="247"/>
        <end position="313"/>
    </location>
</feature>
<organism evidence="9 10">
    <name type="scientific">Candidatus Terrybacteria bacterium RIFCSPHIGHO2_02_41_19</name>
    <dbReference type="NCBI Taxonomy" id="1802364"/>
    <lineage>
        <taxon>Bacteria</taxon>
        <taxon>Candidatus Terryibacteriota</taxon>
    </lineage>
</organism>
<dbReference type="Gene3D" id="3.20.20.70">
    <property type="entry name" value="Aldolase class I"/>
    <property type="match status" value="1"/>
</dbReference>
<keyword evidence="6" id="KW-0411">Iron-sulfur</keyword>
<reference evidence="9 10" key="1">
    <citation type="journal article" date="2016" name="Nat. Commun.">
        <title>Thousands of microbial genomes shed light on interconnected biogeochemical processes in an aquifer system.</title>
        <authorList>
            <person name="Anantharaman K."/>
            <person name="Brown C.T."/>
            <person name="Hug L.A."/>
            <person name="Sharon I."/>
            <person name="Castelle C.J."/>
            <person name="Probst A.J."/>
            <person name="Thomas B.C."/>
            <person name="Singh A."/>
            <person name="Wilkins M.J."/>
            <person name="Karaoz U."/>
            <person name="Brodie E.L."/>
            <person name="Williams K.H."/>
            <person name="Hubbard S.S."/>
            <person name="Banfield J.F."/>
        </authorList>
    </citation>
    <scope>NUCLEOTIDE SEQUENCE [LARGE SCALE GENOMIC DNA]</scope>
</reference>
<evidence type="ECO:0000259" key="8">
    <source>
        <dbReference type="Pfam" id="PF13186"/>
    </source>
</evidence>
<evidence type="ECO:0000256" key="4">
    <source>
        <dbReference type="ARBA" id="ARBA00022723"/>
    </source>
</evidence>
<comment type="caution">
    <text evidence="9">The sequence shown here is derived from an EMBL/GenBank/DDBJ whole genome shotgun (WGS) entry which is preliminary data.</text>
</comment>
<dbReference type="InterPro" id="IPR034391">
    <property type="entry name" value="AdoMet-like_SPASM_containing"/>
</dbReference>
<dbReference type="InterPro" id="IPR013785">
    <property type="entry name" value="Aldolase_TIM"/>
</dbReference>
<dbReference type="PANTHER" id="PTHR11228">
    <property type="entry name" value="RADICAL SAM DOMAIN PROTEIN"/>
    <property type="match status" value="1"/>
</dbReference>
<dbReference type="SFLD" id="SFLDG01387">
    <property type="entry name" value="BtrN-like_SPASM_domain_contain"/>
    <property type="match status" value="1"/>
</dbReference>
<dbReference type="InterPro" id="IPR023885">
    <property type="entry name" value="4Fe4S-binding_SPASM_dom"/>
</dbReference>
<dbReference type="InterPro" id="IPR050377">
    <property type="entry name" value="Radical_SAM_PqqE_MftC-like"/>
</dbReference>
<keyword evidence="2" id="KW-0004">4Fe-4S</keyword>
<proteinExistence type="predicted"/>
<keyword evidence="3" id="KW-0949">S-adenosyl-L-methionine</keyword>
<gene>
    <name evidence="9" type="ORF">A2W59_02510</name>
</gene>
<dbReference type="SFLD" id="SFLDS00029">
    <property type="entry name" value="Radical_SAM"/>
    <property type="match status" value="1"/>
</dbReference>
<evidence type="ECO:0000313" key="10">
    <source>
        <dbReference type="Proteomes" id="UP000178646"/>
    </source>
</evidence>
<dbReference type="CDD" id="cd01335">
    <property type="entry name" value="Radical_SAM"/>
    <property type="match status" value="1"/>
</dbReference>
<evidence type="ECO:0008006" key="11">
    <source>
        <dbReference type="Google" id="ProtNLM"/>
    </source>
</evidence>
<keyword evidence="5" id="KW-0408">Iron</keyword>
<dbReference type="Pfam" id="PF04055">
    <property type="entry name" value="Radical_SAM"/>
    <property type="match status" value="1"/>
</dbReference>
<sequence length="328" mass="38163">MIKNIKYKMKDIFLKTVNMPLSGFLYRKIYSKAVKRGVNNFKISDLIVTIEPSNTCNSSCVMCPYPKMTRPKTVMPMDLFKKVVDECVSNGINKFNLNFYNEPFLDPMIFERIEYLKLKGVRVQLFSNGSVLDDDKIDKIIKSGLNDIKFSVDGFKKETYEKIRKGLNYEKTVSNILKLIERKKELKSPSPCVAVVFVRSVNNEGEQEDFKKFWFGKADKIIISFDDNRNDTSTHDFKNKPAVAYPCRRLWKELVVMSNGKAALCCVDFDGSVILGDFNSQSFMEIWNGAKFEKIREKHLMYKANEIPLCKKCAHPYRMNITSWWRKK</sequence>
<dbReference type="SUPFAM" id="SSF102114">
    <property type="entry name" value="Radical SAM enzymes"/>
    <property type="match status" value="1"/>
</dbReference>
<accession>A0A1G2PNR8</accession>
<evidence type="ECO:0000256" key="1">
    <source>
        <dbReference type="ARBA" id="ARBA00001966"/>
    </source>
</evidence>
<evidence type="ECO:0000259" key="7">
    <source>
        <dbReference type="Pfam" id="PF04055"/>
    </source>
</evidence>
<comment type="cofactor">
    <cofactor evidence="1">
        <name>[4Fe-4S] cluster</name>
        <dbReference type="ChEBI" id="CHEBI:49883"/>
    </cofactor>
</comment>
<evidence type="ECO:0000256" key="6">
    <source>
        <dbReference type="ARBA" id="ARBA00023014"/>
    </source>
</evidence>
<dbReference type="InterPro" id="IPR058240">
    <property type="entry name" value="rSAM_sf"/>
</dbReference>
<dbReference type="EMBL" id="MHSU01000033">
    <property type="protein sequence ID" value="OHA49399.1"/>
    <property type="molecule type" value="Genomic_DNA"/>
</dbReference>
<dbReference type="InterPro" id="IPR007197">
    <property type="entry name" value="rSAM"/>
</dbReference>
<dbReference type="GO" id="GO:0051536">
    <property type="term" value="F:iron-sulfur cluster binding"/>
    <property type="evidence" value="ECO:0007669"/>
    <property type="project" value="UniProtKB-KW"/>
</dbReference>
<dbReference type="AlphaFoldDB" id="A0A1G2PNR8"/>
<dbReference type="PANTHER" id="PTHR11228:SF35">
    <property type="entry name" value="MOLYBDENUM COFACTOR BIOSYNTHESIS PROTEIN A-RELATED"/>
    <property type="match status" value="1"/>
</dbReference>
<feature type="domain" description="Radical SAM core" evidence="7">
    <location>
        <begin position="50"/>
        <end position="183"/>
    </location>
</feature>
<name>A0A1G2PNR8_9BACT</name>
<evidence type="ECO:0000256" key="5">
    <source>
        <dbReference type="ARBA" id="ARBA00023004"/>
    </source>
</evidence>
<dbReference type="GO" id="GO:0003824">
    <property type="term" value="F:catalytic activity"/>
    <property type="evidence" value="ECO:0007669"/>
    <property type="project" value="InterPro"/>
</dbReference>
<keyword evidence="4" id="KW-0479">Metal-binding</keyword>
<protein>
    <recommendedName>
        <fullName evidence="11">Radical SAM core domain-containing protein</fullName>
    </recommendedName>
</protein>
<evidence type="ECO:0000256" key="2">
    <source>
        <dbReference type="ARBA" id="ARBA00022485"/>
    </source>
</evidence>
<dbReference type="SFLD" id="SFLDG01067">
    <property type="entry name" value="SPASM/twitch_domain_containing"/>
    <property type="match status" value="1"/>
</dbReference>
<evidence type="ECO:0000256" key="3">
    <source>
        <dbReference type="ARBA" id="ARBA00022691"/>
    </source>
</evidence>
<dbReference type="GO" id="GO:0046872">
    <property type="term" value="F:metal ion binding"/>
    <property type="evidence" value="ECO:0007669"/>
    <property type="project" value="UniProtKB-KW"/>
</dbReference>
<dbReference type="CDD" id="cd21109">
    <property type="entry name" value="SPASM"/>
    <property type="match status" value="1"/>
</dbReference>
<dbReference type="Proteomes" id="UP000178646">
    <property type="component" value="Unassembled WGS sequence"/>
</dbReference>